<dbReference type="SUPFAM" id="SSF49785">
    <property type="entry name" value="Galactose-binding domain-like"/>
    <property type="match status" value="1"/>
</dbReference>
<evidence type="ECO:0000256" key="1">
    <source>
        <dbReference type="ARBA" id="ARBA00022729"/>
    </source>
</evidence>
<comment type="caution">
    <text evidence="7">The sequence shown here is derived from an EMBL/GenBank/DDBJ whole genome shotgun (WGS) entry which is preliminary data.</text>
</comment>
<feature type="domain" description="Glycoside hydrolase family 5" evidence="5">
    <location>
        <begin position="42"/>
        <end position="307"/>
    </location>
</feature>
<dbReference type="Pfam" id="PF00150">
    <property type="entry name" value="Cellulase"/>
    <property type="match status" value="1"/>
</dbReference>
<dbReference type="SUPFAM" id="SSF51445">
    <property type="entry name" value="(Trans)glycosidases"/>
    <property type="match status" value="1"/>
</dbReference>
<proteinExistence type="inferred from homology"/>
<dbReference type="EMBL" id="JAVNWW010000004">
    <property type="protein sequence ID" value="MDU0809268.1"/>
    <property type="molecule type" value="Genomic_DNA"/>
</dbReference>
<evidence type="ECO:0000256" key="3">
    <source>
        <dbReference type="ARBA" id="ARBA00023295"/>
    </source>
</evidence>
<dbReference type="Proteomes" id="UP001249959">
    <property type="component" value="Unassembled WGS sequence"/>
</dbReference>
<sequence length="567" mass="64184">MSLIIRIFRKRIFWLLVGFSFSLSGQNLGRGINLGNMFEAPSEAAWGNPYKEAYIGQIADLGFQHVRVPIRWDVAERTQLTPPYTINPQFLARIKSVVDLAISKHLYVIINMHHHEELFTNPAASKARFISQWQQIAAYFKGYDNHLYFEVLNEPHDALTPELWNTYFAEALAEIRKTNPYRKVLLGTASYGGPAGVRDLNPPKDSNLILSVHYYSPFNFTHQGADWAGNKDKYIGTKWEDLAWERDQIIADFDYVIQWAKQHNMPLHVGEFGSYELADIDSRARWTTFIARWLEAQGASWAYWEYSAGFGIYNPLTNTYKTLLVEALLKNPMPAAKVLPTKNLFSLNGQAGWNVNLNSGASANLATVPQGLQVVLSKVTGTGWHIQLTRSGFLLSYKKRYVVKIKAQADKPISITSYLGRSSSPYNAYSSYNNLSIEPNEKEFVFVFTMGEPYDANARMVFDMGTALATVQINAIQVDEVIQEVPLGVEEPKFVNAVFPNPFHDVLHVHGAGERFLRLIDIRGKIIFHQAIQGNQTLDVSQLPAGIYGLQLKAENETFESFKLLKE</sequence>
<dbReference type="InterPro" id="IPR018087">
    <property type="entry name" value="Glyco_hydro_5_CS"/>
</dbReference>
<dbReference type="InterPro" id="IPR001547">
    <property type="entry name" value="Glyco_hydro_5"/>
</dbReference>
<dbReference type="InterPro" id="IPR017853">
    <property type="entry name" value="GH"/>
</dbReference>
<keyword evidence="1" id="KW-0732">Signal</keyword>
<dbReference type="Gene3D" id="3.20.20.80">
    <property type="entry name" value="Glycosidases"/>
    <property type="match status" value="1"/>
</dbReference>
<keyword evidence="3 4" id="KW-0326">Glycosidase</keyword>
<name>A0ABU3TTT3_9BACT</name>
<dbReference type="Pfam" id="PF18962">
    <property type="entry name" value="Por_Secre_tail"/>
    <property type="match status" value="1"/>
</dbReference>
<evidence type="ECO:0000256" key="4">
    <source>
        <dbReference type="RuleBase" id="RU361153"/>
    </source>
</evidence>
<dbReference type="InterPro" id="IPR008979">
    <property type="entry name" value="Galactose-bd-like_sf"/>
</dbReference>
<dbReference type="InterPro" id="IPR026444">
    <property type="entry name" value="Secre_tail"/>
</dbReference>
<protein>
    <submittedName>
        <fullName evidence="7">Cellulase family glycosylhydrolase</fullName>
    </submittedName>
</protein>
<evidence type="ECO:0000313" key="8">
    <source>
        <dbReference type="Proteomes" id="UP001249959"/>
    </source>
</evidence>
<dbReference type="Gene3D" id="2.60.120.260">
    <property type="entry name" value="Galactose-binding domain-like"/>
    <property type="match status" value="1"/>
</dbReference>
<evidence type="ECO:0000259" key="6">
    <source>
        <dbReference type="Pfam" id="PF18962"/>
    </source>
</evidence>
<dbReference type="PANTHER" id="PTHR31297">
    <property type="entry name" value="GLUCAN ENDO-1,6-BETA-GLUCOSIDASE B"/>
    <property type="match status" value="1"/>
</dbReference>
<keyword evidence="8" id="KW-1185">Reference proteome</keyword>
<dbReference type="PROSITE" id="PS00659">
    <property type="entry name" value="GLYCOSYL_HYDROL_F5"/>
    <property type="match status" value="1"/>
</dbReference>
<accession>A0ABU3TTT3</accession>
<dbReference type="NCBIfam" id="TIGR04183">
    <property type="entry name" value="Por_Secre_tail"/>
    <property type="match status" value="1"/>
</dbReference>
<evidence type="ECO:0000256" key="2">
    <source>
        <dbReference type="ARBA" id="ARBA00022801"/>
    </source>
</evidence>
<dbReference type="InterPro" id="IPR050386">
    <property type="entry name" value="Glycosyl_hydrolase_5"/>
</dbReference>
<feature type="domain" description="Secretion system C-terminal sorting" evidence="6">
    <location>
        <begin position="498"/>
        <end position="559"/>
    </location>
</feature>
<organism evidence="7 8">
    <name type="scientific">Aquirufa regiilacus</name>
    <dbReference type="NCBI Taxonomy" id="3024868"/>
    <lineage>
        <taxon>Bacteria</taxon>
        <taxon>Pseudomonadati</taxon>
        <taxon>Bacteroidota</taxon>
        <taxon>Cytophagia</taxon>
        <taxon>Cytophagales</taxon>
        <taxon>Flectobacillaceae</taxon>
        <taxon>Aquirufa</taxon>
    </lineage>
</organism>
<dbReference type="RefSeq" id="WP_316070764.1">
    <property type="nucleotide sequence ID" value="NZ_JAVNWW010000004.1"/>
</dbReference>
<keyword evidence="2 4" id="KW-0378">Hydrolase</keyword>
<comment type="similarity">
    <text evidence="4">Belongs to the glycosyl hydrolase 5 (cellulase A) family.</text>
</comment>
<reference evidence="7 8" key="1">
    <citation type="submission" date="2023-09" db="EMBL/GenBank/DDBJ databases">
        <title>Aquirufa genomes.</title>
        <authorList>
            <person name="Pitt A."/>
        </authorList>
    </citation>
    <scope>NUCLEOTIDE SEQUENCE [LARGE SCALE GENOMIC DNA]</scope>
    <source>
        <strain evidence="7 8">LEOWEIH-7C</strain>
    </source>
</reference>
<evidence type="ECO:0000313" key="7">
    <source>
        <dbReference type="EMBL" id="MDU0809268.1"/>
    </source>
</evidence>
<gene>
    <name evidence="7" type="ORF">PQG45_09500</name>
</gene>
<evidence type="ECO:0000259" key="5">
    <source>
        <dbReference type="Pfam" id="PF00150"/>
    </source>
</evidence>
<dbReference type="PANTHER" id="PTHR31297:SF17">
    <property type="entry name" value="ENDOGLUCANASE"/>
    <property type="match status" value="1"/>
</dbReference>